<name>A0A238FGA5_9BASI</name>
<dbReference type="Proteomes" id="UP000198372">
    <property type="component" value="Unassembled WGS sequence"/>
</dbReference>
<proteinExistence type="predicted"/>
<keyword evidence="2" id="KW-1133">Transmembrane helix</keyword>
<evidence type="ECO:0000256" key="1">
    <source>
        <dbReference type="SAM" id="MobiDB-lite"/>
    </source>
</evidence>
<feature type="compositionally biased region" description="Basic and acidic residues" evidence="1">
    <location>
        <begin position="340"/>
        <end position="353"/>
    </location>
</feature>
<evidence type="ECO:0000256" key="2">
    <source>
        <dbReference type="SAM" id="Phobius"/>
    </source>
</evidence>
<reference evidence="4" key="1">
    <citation type="submission" date="2016-09" db="EMBL/GenBank/DDBJ databases">
        <authorList>
            <person name="Jeantristanb JTB J.-T."/>
            <person name="Ricardo R."/>
        </authorList>
    </citation>
    <scope>NUCLEOTIDE SEQUENCE [LARGE SCALE GENOMIC DNA]</scope>
</reference>
<keyword evidence="2" id="KW-0812">Transmembrane</keyword>
<accession>A0A238FGA5</accession>
<evidence type="ECO:0000313" key="3">
    <source>
        <dbReference type="EMBL" id="SCV72267.1"/>
    </source>
</evidence>
<keyword evidence="2" id="KW-0472">Membrane</keyword>
<dbReference type="OrthoDB" id="2534185at2759"/>
<feature type="compositionally biased region" description="Basic and acidic residues" evidence="1">
    <location>
        <begin position="59"/>
        <end position="70"/>
    </location>
</feature>
<feature type="region of interest" description="Disordered" evidence="1">
    <location>
        <begin position="1"/>
        <end position="71"/>
    </location>
</feature>
<dbReference type="AlphaFoldDB" id="A0A238FGA5"/>
<keyword evidence="4" id="KW-1185">Reference proteome</keyword>
<organism evidence="3 4">
    <name type="scientific">Microbotryum intermedium</name>
    <dbReference type="NCBI Taxonomy" id="269621"/>
    <lineage>
        <taxon>Eukaryota</taxon>
        <taxon>Fungi</taxon>
        <taxon>Dikarya</taxon>
        <taxon>Basidiomycota</taxon>
        <taxon>Pucciniomycotina</taxon>
        <taxon>Microbotryomycetes</taxon>
        <taxon>Microbotryales</taxon>
        <taxon>Microbotryaceae</taxon>
        <taxon>Microbotryum</taxon>
    </lineage>
</organism>
<feature type="region of interest" description="Disordered" evidence="1">
    <location>
        <begin position="323"/>
        <end position="375"/>
    </location>
</feature>
<feature type="transmembrane region" description="Helical" evidence="2">
    <location>
        <begin position="92"/>
        <end position="111"/>
    </location>
</feature>
<evidence type="ECO:0000313" key="4">
    <source>
        <dbReference type="Proteomes" id="UP000198372"/>
    </source>
</evidence>
<gene>
    <name evidence="3" type="ORF">BQ2448_4961</name>
</gene>
<dbReference type="EMBL" id="FMSP01000008">
    <property type="protein sequence ID" value="SCV72267.1"/>
    <property type="molecule type" value="Genomic_DNA"/>
</dbReference>
<protein>
    <submittedName>
        <fullName evidence="3">BQ2448_4961 protein</fullName>
    </submittedName>
</protein>
<feature type="compositionally biased region" description="Polar residues" evidence="1">
    <location>
        <begin position="34"/>
        <end position="50"/>
    </location>
</feature>
<feature type="compositionally biased region" description="Basic and acidic residues" evidence="1">
    <location>
        <begin position="7"/>
        <end position="17"/>
    </location>
</feature>
<sequence>MSSLHRTGQDARAHVRGESIAYQRRPNAAGSTAVHVQTTASGEGTSTPNHHQGPPPSKFSRDAWNRRDSRSTTADAFGVHATRRRNRFLRRLALALAALYALGHCFSAWQYQRRVVAMGRERKTLMAGAGESHLLPKRWRDAEERPSSVGSETLSTCKRVMLFKFTSTEGLASEMLGYVRAGVIANKLGYTLLADDVEWNYGALRDYFMPRSIHCRPPKDWFMTEPATALGTRRWQGQDRIWFSRQHMKHADDWIREETLDPDAMDEMRHRQLGPVLREGETLPASLEEVFADASAVLRELWKPHDQLATMIRRQRMELGLGDGAVRGRKNSPTWGGAKRRSEESRNPGRADAEQVDEDVRDYDQQSGAERNDRGPVIGVHVPLLAEQLPLTDLRLIGVQRAQTDDRFALVMQGVNDALRRLSKNSIAEPSYSRNHPTLFPSSAKAHVVVVSGEKDADVVVKLAHNDLARNMDIKRTSSPPADELRQWSNLTGVENARTDTSKIVTEFDQKTFNSLPKSLRVHLTRYLLRDLTTLALYADAFVVHGTSSVGRLALLLAGEDAVVGPREISGHGLGGRVRSVDGWWFPSSQVSALWDQL</sequence>